<evidence type="ECO:0000313" key="2">
    <source>
        <dbReference type="Proteomes" id="UP000324176"/>
    </source>
</evidence>
<evidence type="ECO:0008006" key="3">
    <source>
        <dbReference type="Google" id="ProtNLM"/>
    </source>
</evidence>
<sequence length="104" mass="11996">MKLLRLTRPLDERKSKLRLALPVANKTAEEVVCDIITLLGVFNDWVQTLTFDNGKEFAKHEEVANILECETILLNPITRGRVARMRTPMDCHANTSLKRWGCWM</sequence>
<evidence type="ECO:0000313" key="1">
    <source>
        <dbReference type="EMBL" id="TYP86707.1"/>
    </source>
</evidence>
<accession>A0A5D3YBZ5</accession>
<dbReference type="EMBL" id="VNHT01000029">
    <property type="protein sequence ID" value="TYP86707.1"/>
    <property type="molecule type" value="Genomic_DNA"/>
</dbReference>
<dbReference type="RefSeq" id="WP_148906872.1">
    <property type="nucleotide sequence ID" value="NZ_VNHT01000029.1"/>
</dbReference>
<dbReference type="SUPFAM" id="SSF53098">
    <property type="entry name" value="Ribonuclease H-like"/>
    <property type="match status" value="1"/>
</dbReference>
<reference evidence="1 2" key="1">
    <citation type="submission" date="2019-07" db="EMBL/GenBank/DDBJ databases">
        <title>Active sludge and wastewater microbial communities from Klosterneuburg, Austria.</title>
        <authorList>
            <person name="Wagner M."/>
        </authorList>
    </citation>
    <scope>NUCLEOTIDE SEQUENCE [LARGE SCALE GENOMIC DNA]</scope>
    <source>
        <strain evidence="1 2">Nm2</strain>
    </source>
</reference>
<dbReference type="Proteomes" id="UP000324176">
    <property type="component" value="Unassembled WGS sequence"/>
</dbReference>
<name>A0A5D3YBZ5_9PROT</name>
<dbReference type="InterPro" id="IPR012337">
    <property type="entry name" value="RNaseH-like_sf"/>
</dbReference>
<comment type="caution">
    <text evidence="1">The sequence shown here is derived from an EMBL/GenBank/DDBJ whole genome shotgun (WGS) entry which is preliminary data.</text>
</comment>
<organism evidence="1 2">
    <name type="scientific">Nitrosomonas communis</name>
    <dbReference type="NCBI Taxonomy" id="44574"/>
    <lineage>
        <taxon>Bacteria</taxon>
        <taxon>Pseudomonadati</taxon>
        <taxon>Pseudomonadota</taxon>
        <taxon>Betaproteobacteria</taxon>
        <taxon>Nitrosomonadales</taxon>
        <taxon>Nitrosomonadaceae</taxon>
        <taxon>Nitrosomonas</taxon>
    </lineage>
</organism>
<gene>
    <name evidence="1" type="ORF">BCL69_102941</name>
</gene>
<protein>
    <recommendedName>
        <fullName evidence="3">Integrase catalytic domain-containing protein</fullName>
    </recommendedName>
</protein>
<dbReference type="AlphaFoldDB" id="A0A5D3YBZ5"/>
<proteinExistence type="predicted"/>